<organism evidence="1 2">
    <name type="scientific">Litchfieldia salsa</name>
    <dbReference type="NCBI Taxonomy" id="930152"/>
    <lineage>
        <taxon>Bacteria</taxon>
        <taxon>Bacillati</taxon>
        <taxon>Bacillota</taxon>
        <taxon>Bacilli</taxon>
        <taxon>Bacillales</taxon>
        <taxon>Bacillaceae</taxon>
        <taxon>Litchfieldia</taxon>
    </lineage>
</organism>
<dbReference type="OrthoDB" id="2452975at2"/>
<dbReference type="Proteomes" id="UP000199159">
    <property type="component" value="Unassembled WGS sequence"/>
</dbReference>
<evidence type="ECO:0000313" key="1">
    <source>
        <dbReference type="EMBL" id="SDP14990.1"/>
    </source>
</evidence>
<gene>
    <name evidence="1" type="ORF">SAMN05216565_101699</name>
</gene>
<reference evidence="2" key="1">
    <citation type="submission" date="2016-10" db="EMBL/GenBank/DDBJ databases">
        <authorList>
            <person name="Varghese N."/>
            <person name="Submissions S."/>
        </authorList>
    </citation>
    <scope>NUCLEOTIDE SEQUENCE [LARGE SCALE GENOMIC DNA]</scope>
    <source>
        <strain evidence="2">IBRC-M10078</strain>
    </source>
</reference>
<sequence>MISTKKKLLLLLFLFVILLVGAYSFYYYTSDASSFLTEEEMKQRINPYYLNSKIEVIQDIITIDNNHIYVPYITTEGEYAASYWYYNNRNWEIEYVGTISTPHLVSTNPNDPSTFYFVWNLHPADQIKSLEFYLLKRRNYSVSDRIEIYTPKLQMNFSTPLDEHSYGIVKLSEEFIKVLNDTMKLEAAQFPDFYYNGVFSSPTTEFAWRAFDHSGKSVYPEHSTTGGGSGGGTLLKYTRYLDDRDPELE</sequence>
<dbReference type="EMBL" id="FNJU01000001">
    <property type="protein sequence ID" value="SDP14990.1"/>
    <property type="molecule type" value="Genomic_DNA"/>
</dbReference>
<name>A0A1H0QCR4_9BACI</name>
<evidence type="ECO:0000313" key="2">
    <source>
        <dbReference type="Proteomes" id="UP000199159"/>
    </source>
</evidence>
<accession>A0A1H0QCR4</accession>
<protein>
    <submittedName>
        <fullName evidence="1">Uncharacterized protein</fullName>
    </submittedName>
</protein>
<keyword evidence="2" id="KW-1185">Reference proteome</keyword>
<proteinExistence type="predicted"/>
<dbReference type="RefSeq" id="WP_090849893.1">
    <property type="nucleotide sequence ID" value="NZ_FNJU01000001.1"/>
</dbReference>
<dbReference type="AlphaFoldDB" id="A0A1H0QCR4"/>